<dbReference type="AlphaFoldDB" id="A0AAV5AII6"/>
<name>A0AAV5AII6_9AGAM</name>
<evidence type="ECO:0000313" key="3">
    <source>
        <dbReference type="Proteomes" id="UP001050691"/>
    </source>
</evidence>
<keyword evidence="3" id="KW-1185">Reference proteome</keyword>
<sequence>MSNQDPTTNSSAIPPIPPLSRRVITGVDNQSQKSKIIIDDRGGGHIESFPDDIYRFQTIWYTPSLPVDCSDTSDLDPMVKIKKLDDIPDAGVVQYNLAFVGNFVWTKPLASVPLHKTPSLDFGILLEGTMELLMEDGDVRVLNIG</sequence>
<dbReference type="InterPro" id="IPR047142">
    <property type="entry name" value="OryJ/VirC-like"/>
</dbReference>
<organism evidence="2 3">
    <name type="scientific">Clathrus columnatus</name>
    <dbReference type="NCBI Taxonomy" id="1419009"/>
    <lineage>
        <taxon>Eukaryota</taxon>
        <taxon>Fungi</taxon>
        <taxon>Dikarya</taxon>
        <taxon>Basidiomycota</taxon>
        <taxon>Agaricomycotina</taxon>
        <taxon>Agaricomycetes</taxon>
        <taxon>Phallomycetidae</taxon>
        <taxon>Phallales</taxon>
        <taxon>Clathraceae</taxon>
        <taxon>Clathrus</taxon>
    </lineage>
</organism>
<dbReference type="EMBL" id="BPWL01000007">
    <property type="protein sequence ID" value="GJJ11755.1"/>
    <property type="molecule type" value="Genomic_DNA"/>
</dbReference>
<dbReference type="PANTHER" id="PTHR36156">
    <property type="entry name" value="SLR2101 PROTEIN"/>
    <property type="match status" value="1"/>
</dbReference>
<dbReference type="InterPro" id="IPR014710">
    <property type="entry name" value="RmlC-like_jellyroll"/>
</dbReference>
<feature type="region of interest" description="Disordered" evidence="1">
    <location>
        <begin position="1"/>
        <end position="21"/>
    </location>
</feature>
<dbReference type="Gene3D" id="2.60.120.10">
    <property type="entry name" value="Jelly Rolls"/>
    <property type="match status" value="1"/>
</dbReference>
<reference evidence="2" key="1">
    <citation type="submission" date="2021-10" db="EMBL/GenBank/DDBJ databases">
        <title>De novo Genome Assembly of Clathrus columnatus (Basidiomycota, Fungi) Using Illumina and Nanopore Sequence Data.</title>
        <authorList>
            <person name="Ogiso-Tanaka E."/>
            <person name="Itagaki H."/>
            <person name="Hosoya T."/>
            <person name="Hosaka K."/>
        </authorList>
    </citation>
    <scope>NUCLEOTIDE SEQUENCE</scope>
    <source>
        <strain evidence="2">MO-923</strain>
    </source>
</reference>
<comment type="caution">
    <text evidence="2">The sequence shown here is derived from an EMBL/GenBank/DDBJ whole genome shotgun (WGS) entry which is preliminary data.</text>
</comment>
<feature type="compositionally biased region" description="Polar residues" evidence="1">
    <location>
        <begin position="1"/>
        <end position="12"/>
    </location>
</feature>
<evidence type="ECO:0000313" key="2">
    <source>
        <dbReference type="EMBL" id="GJJ11755.1"/>
    </source>
</evidence>
<accession>A0AAV5AII6</accession>
<evidence type="ECO:0000256" key="1">
    <source>
        <dbReference type="SAM" id="MobiDB-lite"/>
    </source>
</evidence>
<dbReference type="PANTHER" id="PTHR36156:SF2">
    <property type="entry name" value="CUPIN TYPE-2 DOMAIN-CONTAINING PROTEIN"/>
    <property type="match status" value="1"/>
</dbReference>
<protein>
    <submittedName>
        <fullName evidence="2">Uncharacterized protein</fullName>
    </submittedName>
</protein>
<gene>
    <name evidence="2" type="ORF">Clacol_005993</name>
</gene>
<dbReference type="Proteomes" id="UP001050691">
    <property type="component" value="Unassembled WGS sequence"/>
</dbReference>
<proteinExistence type="predicted"/>